<feature type="region of interest" description="Disordered" evidence="1">
    <location>
        <begin position="329"/>
        <end position="352"/>
    </location>
</feature>
<dbReference type="Pfam" id="PF06527">
    <property type="entry name" value="TniQ"/>
    <property type="match status" value="1"/>
</dbReference>
<gene>
    <name evidence="3" type="ORF">ACFOOQ_19390</name>
</gene>
<evidence type="ECO:0000313" key="4">
    <source>
        <dbReference type="Proteomes" id="UP001595711"/>
    </source>
</evidence>
<dbReference type="Proteomes" id="UP001595711">
    <property type="component" value="Unassembled WGS sequence"/>
</dbReference>
<evidence type="ECO:0000313" key="3">
    <source>
        <dbReference type="EMBL" id="MFC3677725.1"/>
    </source>
</evidence>
<evidence type="ECO:0000256" key="1">
    <source>
        <dbReference type="SAM" id="MobiDB-lite"/>
    </source>
</evidence>
<comment type="caution">
    <text evidence="3">The sequence shown here is derived from an EMBL/GenBank/DDBJ whole genome shotgun (WGS) entry which is preliminary data.</text>
</comment>
<evidence type="ECO:0000259" key="2">
    <source>
        <dbReference type="Pfam" id="PF06527"/>
    </source>
</evidence>
<feature type="domain" description="TniQ" evidence="2">
    <location>
        <begin position="14"/>
        <end position="139"/>
    </location>
</feature>
<sequence length="352" mass="38820">MPKPEEIEVSLLTIRDVPKPEESLDGYLARLGELNLLEVIGAQMSGFLGLTVGDGPHDAAAIRRAAIATGVSAERLTEMQAHHSALTNSSDRQPEDTFGRAMVYRARRACPGCLRDHGYHKAAFEFRFVRICPEHKTQLLYECPGCGTGLTWQTPFLHRCGGKCKFDLRSVVQEPVPSILLEGQTYLLNAIQGVQQQEPPLLAGLSPSEVSYLFRHFGYFAHASRAGLPDDPFGRHIAAFELDGPDSIRNERSTDLYVSRFLSAGLRVLSEAPDVFEQGVAMAIGRAEKRAVYIAQTVRFDALGWAEKPLVAEILDRAVQALPEGQERLLSSHGSQGQMRERLSRGEVKALE</sequence>
<dbReference type="InterPro" id="IPR009492">
    <property type="entry name" value="TniQ"/>
</dbReference>
<organism evidence="3 4">
    <name type="scientific">Ferrovibrio xuzhouensis</name>
    <dbReference type="NCBI Taxonomy" id="1576914"/>
    <lineage>
        <taxon>Bacteria</taxon>
        <taxon>Pseudomonadati</taxon>
        <taxon>Pseudomonadota</taxon>
        <taxon>Alphaproteobacteria</taxon>
        <taxon>Rhodospirillales</taxon>
        <taxon>Rhodospirillaceae</taxon>
        <taxon>Ferrovibrio</taxon>
    </lineage>
</organism>
<reference evidence="4" key="1">
    <citation type="journal article" date="2019" name="Int. J. Syst. Evol. Microbiol.">
        <title>The Global Catalogue of Microorganisms (GCM) 10K type strain sequencing project: providing services to taxonomists for standard genome sequencing and annotation.</title>
        <authorList>
            <consortium name="The Broad Institute Genomics Platform"/>
            <consortium name="The Broad Institute Genome Sequencing Center for Infectious Disease"/>
            <person name="Wu L."/>
            <person name="Ma J."/>
        </authorList>
    </citation>
    <scope>NUCLEOTIDE SEQUENCE [LARGE SCALE GENOMIC DNA]</scope>
    <source>
        <strain evidence="4">KCTC 42182</strain>
    </source>
</reference>
<dbReference type="RefSeq" id="WP_379729314.1">
    <property type="nucleotide sequence ID" value="NZ_JBHRYJ010000005.1"/>
</dbReference>
<name>A0ABV7VKH0_9PROT</name>
<accession>A0ABV7VKH0</accession>
<keyword evidence="4" id="KW-1185">Reference proteome</keyword>
<protein>
    <submittedName>
        <fullName evidence="3">TniQ family protein</fullName>
    </submittedName>
</protein>
<dbReference type="EMBL" id="JBHRYJ010000005">
    <property type="protein sequence ID" value="MFC3677725.1"/>
    <property type="molecule type" value="Genomic_DNA"/>
</dbReference>
<proteinExistence type="predicted"/>
<feature type="compositionally biased region" description="Basic and acidic residues" evidence="1">
    <location>
        <begin position="339"/>
        <end position="352"/>
    </location>
</feature>